<reference evidence="2 3" key="1">
    <citation type="submission" date="2024-01" db="EMBL/GenBank/DDBJ databases">
        <title>Mesobacterium rodlantinim sp. nov., isolated from shallow sea hydrothermal systems off Kueishantao Island.</title>
        <authorList>
            <person name="Su Z."/>
            <person name="Tang K."/>
        </authorList>
    </citation>
    <scope>NUCLEOTIDE SEQUENCE [LARGE SCALE GENOMIC DNA]</scope>
    <source>
        <strain evidence="2 3">TK19101</strain>
    </source>
</reference>
<dbReference type="EMBL" id="JAYLLH010000001">
    <property type="protein sequence ID" value="MEC3859853.1"/>
    <property type="molecule type" value="Genomic_DNA"/>
</dbReference>
<dbReference type="Proteomes" id="UP001348149">
    <property type="component" value="Unassembled WGS sequence"/>
</dbReference>
<evidence type="ECO:0000313" key="3">
    <source>
        <dbReference type="Proteomes" id="UP001348149"/>
    </source>
</evidence>
<feature type="chain" id="PRO_5046237110" evidence="1">
    <location>
        <begin position="31"/>
        <end position="506"/>
    </location>
</feature>
<proteinExistence type="predicted"/>
<dbReference type="RefSeq" id="WP_326295421.1">
    <property type="nucleotide sequence ID" value="NZ_JAYLLH010000001.1"/>
</dbReference>
<accession>A0ABU6HEG0</accession>
<comment type="caution">
    <text evidence="2">The sequence shown here is derived from an EMBL/GenBank/DDBJ whole genome shotgun (WGS) entry which is preliminary data.</text>
</comment>
<keyword evidence="3" id="KW-1185">Reference proteome</keyword>
<evidence type="ECO:0000256" key="1">
    <source>
        <dbReference type="SAM" id="SignalP"/>
    </source>
</evidence>
<evidence type="ECO:0000313" key="2">
    <source>
        <dbReference type="EMBL" id="MEC3859853.1"/>
    </source>
</evidence>
<organism evidence="2 3">
    <name type="scientific">Mesobacterium hydrothermale</name>
    <dbReference type="NCBI Taxonomy" id="3111907"/>
    <lineage>
        <taxon>Bacteria</taxon>
        <taxon>Pseudomonadati</taxon>
        <taxon>Pseudomonadota</taxon>
        <taxon>Alphaproteobacteria</taxon>
        <taxon>Rhodobacterales</taxon>
        <taxon>Roseobacteraceae</taxon>
        <taxon>Mesobacterium</taxon>
    </lineage>
</organism>
<keyword evidence="1" id="KW-0732">Signal</keyword>
<name>A0ABU6HEG0_9RHOB</name>
<protein>
    <submittedName>
        <fullName evidence="2">Uncharacterized protein</fullName>
    </submittedName>
</protein>
<feature type="signal peptide" evidence="1">
    <location>
        <begin position="1"/>
        <end position="30"/>
    </location>
</feature>
<sequence length="506" mass="53739">MLFRHLKARGSVLAALGLNLLVALAPRADAAEFLPGGDAELGCFMTIRGQIVPGDAERFRDALTKSIGTNPYRDNPDFIARFDGGAGTVVPRICLDSAGGSLAEALRMSDVLTNRQSERSSLNTAIGTAVAAGARCHSACAVLFMAGGSESEGPAGRLPNRVLHAQGSLGFHAPGLTIPDGNYTAEAVDKAFTVAVRSIGELSDRQADLRFPATLLNRMVATPPQEMYVLSTVGEAAQWMIDVVGLPHPARLTRAHFVNVCLNTQSALMPATSYLESYANRLDGPDSGFFAGRRLGDYAEGLLVRHYNRGVLKLALGAPGDFGTASFVSDPDPAEDGLNCEATFGGIWPQANPLADNNRRLAVSFSRGGVMFLDQAAFYPPWTRFADLSREYGTGALQAEATVWSDSRSVNTRCIVFDANDTLTDNDACRAVETARFTGAGEMVVTLSFTWPSGAKTVIGLDGDQTINGNSATSDYIAAASDLGDQITCLRNSASGNAFCFDRIRF</sequence>
<gene>
    <name evidence="2" type="ORF">VK792_01030</name>
</gene>